<dbReference type="RefSeq" id="XP_021297788.1">
    <property type="nucleotide sequence ID" value="XM_021442113.1"/>
</dbReference>
<protein>
    <submittedName>
        <fullName evidence="3">Uncharacterized protein LOC110426809</fullName>
    </submittedName>
</protein>
<dbReference type="InterPro" id="IPR040256">
    <property type="entry name" value="At4g02000-like"/>
</dbReference>
<evidence type="ECO:0000313" key="3">
    <source>
        <dbReference type="RefSeq" id="XP_021297788.1"/>
    </source>
</evidence>
<proteinExistence type="predicted"/>
<organism evidence="2 3">
    <name type="scientific">Herrania umbratica</name>
    <dbReference type="NCBI Taxonomy" id="108875"/>
    <lineage>
        <taxon>Eukaryota</taxon>
        <taxon>Viridiplantae</taxon>
        <taxon>Streptophyta</taxon>
        <taxon>Embryophyta</taxon>
        <taxon>Tracheophyta</taxon>
        <taxon>Spermatophyta</taxon>
        <taxon>Magnoliopsida</taxon>
        <taxon>eudicotyledons</taxon>
        <taxon>Gunneridae</taxon>
        <taxon>Pentapetalae</taxon>
        <taxon>rosids</taxon>
        <taxon>malvids</taxon>
        <taxon>Malvales</taxon>
        <taxon>Malvaceae</taxon>
        <taxon>Byttnerioideae</taxon>
        <taxon>Herrania</taxon>
    </lineage>
</organism>
<dbReference type="OrthoDB" id="1707487at2759"/>
<reference evidence="3" key="1">
    <citation type="submission" date="2025-08" db="UniProtKB">
        <authorList>
            <consortium name="RefSeq"/>
        </authorList>
    </citation>
    <scope>IDENTIFICATION</scope>
    <source>
        <tissue evidence="3">Leaf</tissue>
    </source>
</reference>
<evidence type="ECO:0000259" key="1">
    <source>
        <dbReference type="Pfam" id="PF14111"/>
    </source>
</evidence>
<sequence length="114" mass="13664">MVKTLRGIWKLSEKHLVKEVRENWFLFVFDVKANYDRVKEGRSWNFDRSMLVLKEFDEKLMEPEDIDFDREDFWIHIFDLPMKMMTKETANVIRSAIGSFIKVDGGDDDLEIDL</sequence>
<keyword evidence="2" id="KW-1185">Reference proteome</keyword>
<name>A0A6J1BFA2_9ROSI</name>
<dbReference type="PANTHER" id="PTHR31286:SF62">
    <property type="entry name" value="ZINC FINGER, CCHC-TYPE-LIKE PROTEIN"/>
    <property type="match status" value="1"/>
</dbReference>
<dbReference type="Proteomes" id="UP000504621">
    <property type="component" value="Unplaced"/>
</dbReference>
<accession>A0A6J1BFA2</accession>
<feature type="domain" description="DUF4283" evidence="1">
    <location>
        <begin position="3"/>
        <end position="58"/>
    </location>
</feature>
<evidence type="ECO:0000313" key="2">
    <source>
        <dbReference type="Proteomes" id="UP000504621"/>
    </source>
</evidence>
<dbReference type="InterPro" id="IPR025558">
    <property type="entry name" value="DUF4283"/>
</dbReference>
<dbReference type="GeneID" id="110426809"/>
<gene>
    <name evidence="3" type="primary">LOC110426809</name>
</gene>
<dbReference type="Pfam" id="PF14111">
    <property type="entry name" value="DUF4283"/>
    <property type="match status" value="1"/>
</dbReference>
<dbReference type="AlphaFoldDB" id="A0A6J1BFA2"/>
<dbReference type="PANTHER" id="PTHR31286">
    <property type="entry name" value="GLYCINE-RICH CELL WALL STRUCTURAL PROTEIN 1.8-LIKE"/>
    <property type="match status" value="1"/>
</dbReference>